<accession>A0ABW3KB64</accession>
<name>A0ABW3KB64_9BACT</name>
<evidence type="ECO:0000313" key="1">
    <source>
        <dbReference type="EMBL" id="MFD1002701.1"/>
    </source>
</evidence>
<dbReference type="RefSeq" id="WP_377584236.1">
    <property type="nucleotide sequence ID" value="NZ_JBHTKA010000013.1"/>
</dbReference>
<organism evidence="1 2">
    <name type="scientific">Ohtaekwangia kribbensis</name>
    <dbReference type="NCBI Taxonomy" id="688913"/>
    <lineage>
        <taxon>Bacteria</taxon>
        <taxon>Pseudomonadati</taxon>
        <taxon>Bacteroidota</taxon>
        <taxon>Cytophagia</taxon>
        <taxon>Cytophagales</taxon>
        <taxon>Fulvivirgaceae</taxon>
        <taxon>Ohtaekwangia</taxon>
    </lineage>
</organism>
<protein>
    <submittedName>
        <fullName evidence="1">Uncharacterized protein</fullName>
    </submittedName>
</protein>
<proteinExistence type="predicted"/>
<keyword evidence="2" id="KW-1185">Reference proteome</keyword>
<evidence type="ECO:0000313" key="2">
    <source>
        <dbReference type="Proteomes" id="UP001597112"/>
    </source>
</evidence>
<dbReference type="EMBL" id="JBHTKA010000013">
    <property type="protein sequence ID" value="MFD1002701.1"/>
    <property type="molecule type" value="Genomic_DNA"/>
</dbReference>
<dbReference type="Proteomes" id="UP001597112">
    <property type="component" value="Unassembled WGS sequence"/>
</dbReference>
<reference evidence="2" key="1">
    <citation type="journal article" date="2019" name="Int. J. Syst. Evol. Microbiol.">
        <title>The Global Catalogue of Microorganisms (GCM) 10K type strain sequencing project: providing services to taxonomists for standard genome sequencing and annotation.</title>
        <authorList>
            <consortium name="The Broad Institute Genomics Platform"/>
            <consortium name="The Broad Institute Genome Sequencing Center for Infectious Disease"/>
            <person name="Wu L."/>
            <person name="Ma J."/>
        </authorList>
    </citation>
    <scope>NUCLEOTIDE SEQUENCE [LARGE SCALE GENOMIC DNA]</scope>
    <source>
        <strain evidence="2">CCUG 58938</strain>
    </source>
</reference>
<sequence>MTIEKIRALFTNRKFDARPNAVRYIFLETNLRITSVPEYAGTYHIYKDEDSFYLRVKPKILNEDFLITLRNNEIILTGKSSITGIPFVVLTPAPTSPANGTIYT</sequence>
<gene>
    <name evidence="1" type="ORF">ACFQ21_25475</name>
</gene>
<comment type="caution">
    <text evidence="1">The sequence shown here is derived from an EMBL/GenBank/DDBJ whole genome shotgun (WGS) entry which is preliminary data.</text>
</comment>